<dbReference type="EMBL" id="RJUF01000186">
    <property type="protein sequence ID" value="MCP9765668.1"/>
    <property type="molecule type" value="Genomic_DNA"/>
</dbReference>
<dbReference type="AlphaFoldDB" id="A0AAE3KV48"/>
<gene>
    <name evidence="5" type="ORF">EGI31_22255</name>
</gene>
<feature type="domain" description="Type I restriction modification DNA specificity" evidence="4">
    <location>
        <begin position="2"/>
        <end position="176"/>
    </location>
</feature>
<feature type="domain" description="Type I restriction modification DNA specificity" evidence="4">
    <location>
        <begin position="200"/>
        <end position="373"/>
    </location>
</feature>
<dbReference type="CDD" id="cd17515">
    <property type="entry name" value="RMtype1_S_MjaORF132P_Sau1132ORF3780P-TRD1-CR1_like"/>
    <property type="match status" value="1"/>
</dbReference>
<name>A0AAE3KV48_9BACT</name>
<keyword evidence="6" id="KW-1185">Reference proteome</keyword>
<keyword evidence="5" id="KW-0540">Nuclease</keyword>
<keyword evidence="3" id="KW-0238">DNA-binding</keyword>
<dbReference type="InterPro" id="IPR000055">
    <property type="entry name" value="Restrct_endonuc_typeI_TRD"/>
</dbReference>
<dbReference type="GO" id="GO:0009307">
    <property type="term" value="P:DNA restriction-modification system"/>
    <property type="evidence" value="ECO:0007669"/>
    <property type="project" value="UniProtKB-KW"/>
</dbReference>
<sequence>MKEIALGDLCNVFGGKPNPKTEKAFSESNGLPFVKMKDLGSYHLTTNLVKTEKKLDLEYAKFNGFRIIKKGSILLPRSGSVGLNHRAIIGTEVYIVSHIFALEILDDKIINNFYLYYYLLNIDLGLIANKTTGLDSITKERLEQIKIPVPEIDEQIKIVTLLNSIQDIEIKRNRNEKSLTKLLYSAFYDLFGDPINNTYEWKTIKKLSELGVWNTGGTPPTKSGEYYLGEIPWFTSGELNETYIEESKKYITEDAITNSSAKLIPVYSIMIGMYDTAAFKMSINKIECSCNQAIIYAKLNDDRYTLYVFYALKLSREYYLQKRRGARQKNLSSTYIKDISIPIPNDFLTVEKFEKIHTIIDNQIEKSHKIKELLGLLFNSYLEHLFIGKNIGSDFILFNTNALKSLIKDFNECNFVNKTDYDSKRDLLFDLLEQSEMQARGLKQYLNIDNAKIELQVK</sequence>
<accession>A0AAE3KV48</accession>
<dbReference type="Pfam" id="PF01420">
    <property type="entry name" value="Methylase_S"/>
    <property type="match status" value="2"/>
</dbReference>
<organism evidence="5 6">
    <name type="scientific">Lacihabitans soyangensis</name>
    <dbReference type="NCBI Taxonomy" id="869394"/>
    <lineage>
        <taxon>Bacteria</taxon>
        <taxon>Pseudomonadati</taxon>
        <taxon>Bacteroidota</taxon>
        <taxon>Cytophagia</taxon>
        <taxon>Cytophagales</taxon>
        <taxon>Leadbetterellaceae</taxon>
        <taxon>Lacihabitans</taxon>
    </lineage>
</organism>
<dbReference type="InterPro" id="IPR052021">
    <property type="entry name" value="Type-I_RS_S_subunit"/>
</dbReference>
<dbReference type="InterPro" id="IPR044946">
    <property type="entry name" value="Restrct_endonuc_typeI_TRD_sf"/>
</dbReference>
<keyword evidence="2" id="KW-0680">Restriction system</keyword>
<evidence type="ECO:0000313" key="5">
    <source>
        <dbReference type="EMBL" id="MCP9765668.1"/>
    </source>
</evidence>
<evidence type="ECO:0000256" key="1">
    <source>
        <dbReference type="ARBA" id="ARBA00010923"/>
    </source>
</evidence>
<dbReference type="GO" id="GO:0004519">
    <property type="term" value="F:endonuclease activity"/>
    <property type="evidence" value="ECO:0007669"/>
    <property type="project" value="UniProtKB-KW"/>
</dbReference>
<dbReference type="PANTHER" id="PTHR30408">
    <property type="entry name" value="TYPE-1 RESTRICTION ENZYME ECOKI SPECIFICITY PROTEIN"/>
    <property type="match status" value="1"/>
</dbReference>
<evidence type="ECO:0000256" key="2">
    <source>
        <dbReference type="ARBA" id="ARBA00022747"/>
    </source>
</evidence>
<proteinExistence type="inferred from homology"/>
<evidence type="ECO:0000256" key="3">
    <source>
        <dbReference type="ARBA" id="ARBA00023125"/>
    </source>
</evidence>
<comment type="caution">
    <text evidence="5">The sequence shown here is derived from an EMBL/GenBank/DDBJ whole genome shotgun (WGS) entry which is preliminary data.</text>
</comment>
<protein>
    <submittedName>
        <fullName evidence="5">Restriction endonuclease subunit S</fullName>
    </submittedName>
</protein>
<evidence type="ECO:0000313" key="6">
    <source>
        <dbReference type="Proteomes" id="UP001204144"/>
    </source>
</evidence>
<keyword evidence="5" id="KW-0378">Hydrolase</keyword>
<comment type="similarity">
    <text evidence="1">Belongs to the type-I restriction system S methylase family.</text>
</comment>
<dbReference type="PANTHER" id="PTHR30408:SF12">
    <property type="entry name" value="TYPE I RESTRICTION ENZYME MJAVIII SPECIFICITY SUBUNIT"/>
    <property type="match status" value="1"/>
</dbReference>
<evidence type="ECO:0000259" key="4">
    <source>
        <dbReference type="Pfam" id="PF01420"/>
    </source>
</evidence>
<dbReference type="Proteomes" id="UP001204144">
    <property type="component" value="Unassembled WGS sequence"/>
</dbReference>
<reference evidence="5 6" key="1">
    <citation type="submission" date="2018-11" db="EMBL/GenBank/DDBJ databases">
        <title>Novel bacteria species description.</title>
        <authorList>
            <person name="Han J.-H."/>
        </authorList>
    </citation>
    <scope>NUCLEOTIDE SEQUENCE [LARGE SCALE GENOMIC DNA]</scope>
    <source>
        <strain evidence="5 6">KCTC23259</strain>
    </source>
</reference>
<dbReference type="SUPFAM" id="SSF116734">
    <property type="entry name" value="DNA methylase specificity domain"/>
    <property type="match status" value="2"/>
</dbReference>
<keyword evidence="5" id="KW-0255">Endonuclease</keyword>
<dbReference type="RefSeq" id="WP_255039386.1">
    <property type="nucleotide sequence ID" value="NZ_RJUF01000186.1"/>
</dbReference>
<dbReference type="Gene3D" id="3.90.220.20">
    <property type="entry name" value="DNA methylase specificity domains"/>
    <property type="match status" value="2"/>
</dbReference>
<dbReference type="GO" id="GO:0003677">
    <property type="term" value="F:DNA binding"/>
    <property type="evidence" value="ECO:0007669"/>
    <property type="project" value="UniProtKB-KW"/>
</dbReference>